<gene>
    <name evidence="2" type="ORF">EAG_09242</name>
</gene>
<sequence length="199" mass="21278">MASPRQPGTTADTTTILQERISEGRTSPGPNKGPGQRSSLALFRAGRENASRGARGARTSRVSAANWPGVRASPCAASDPAIDPGSRDPGITFAAAARLTSQEEKYTVFGRVGLGQTVKDETEDHPRSREKPSSVRLPTETQTGGLTVEQGTQPDSDWETNIITTATQTELTESCTDENNNGPWGPVKITRTAPRITYR</sequence>
<feature type="compositionally biased region" description="Polar residues" evidence="1">
    <location>
        <begin position="172"/>
        <end position="182"/>
    </location>
</feature>
<keyword evidence="3" id="KW-1185">Reference proteome</keyword>
<evidence type="ECO:0000256" key="1">
    <source>
        <dbReference type="SAM" id="MobiDB-lite"/>
    </source>
</evidence>
<feature type="compositionally biased region" description="Polar residues" evidence="1">
    <location>
        <begin position="1"/>
        <end position="17"/>
    </location>
</feature>
<organism evidence="3">
    <name type="scientific">Camponotus floridanus</name>
    <name type="common">Florida carpenter ant</name>
    <dbReference type="NCBI Taxonomy" id="104421"/>
    <lineage>
        <taxon>Eukaryota</taxon>
        <taxon>Metazoa</taxon>
        <taxon>Ecdysozoa</taxon>
        <taxon>Arthropoda</taxon>
        <taxon>Hexapoda</taxon>
        <taxon>Insecta</taxon>
        <taxon>Pterygota</taxon>
        <taxon>Neoptera</taxon>
        <taxon>Endopterygota</taxon>
        <taxon>Hymenoptera</taxon>
        <taxon>Apocrita</taxon>
        <taxon>Aculeata</taxon>
        <taxon>Formicoidea</taxon>
        <taxon>Formicidae</taxon>
        <taxon>Formicinae</taxon>
        <taxon>Camponotus</taxon>
    </lineage>
</organism>
<dbReference type="Proteomes" id="UP000000311">
    <property type="component" value="Unassembled WGS sequence"/>
</dbReference>
<accession>E2AKM7</accession>
<reference evidence="2 3" key="1">
    <citation type="journal article" date="2010" name="Science">
        <title>Genomic comparison of the ants Camponotus floridanus and Harpegnathos saltator.</title>
        <authorList>
            <person name="Bonasio R."/>
            <person name="Zhang G."/>
            <person name="Ye C."/>
            <person name="Mutti N.S."/>
            <person name="Fang X."/>
            <person name="Qin N."/>
            <person name="Donahue G."/>
            <person name="Yang P."/>
            <person name="Li Q."/>
            <person name="Li C."/>
            <person name="Zhang P."/>
            <person name="Huang Z."/>
            <person name="Berger S.L."/>
            <person name="Reinberg D."/>
            <person name="Wang J."/>
            <person name="Liebig J."/>
        </authorList>
    </citation>
    <scope>NUCLEOTIDE SEQUENCE [LARGE SCALE GENOMIC DNA]</scope>
    <source>
        <strain evidence="3">C129</strain>
    </source>
</reference>
<feature type="region of interest" description="Disordered" evidence="1">
    <location>
        <begin position="115"/>
        <end position="157"/>
    </location>
</feature>
<feature type="compositionally biased region" description="Polar residues" evidence="1">
    <location>
        <begin position="139"/>
        <end position="157"/>
    </location>
</feature>
<feature type="region of interest" description="Disordered" evidence="1">
    <location>
        <begin position="1"/>
        <end position="88"/>
    </location>
</feature>
<dbReference type="AlphaFoldDB" id="E2AKM7"/>
<dbReference type="InParanoid" id="E2AKM7"/>
<name>E2AKM7_CAMFO</name>
<evidence type="ECO:0000313" key="2">
    <source>
        <dbReference type="EMBL" id="EFN66006.1"/>
    </source>
</evidence>
<protein>
    <submittedName>
        <fullName evidence="2">Uncharacterized protein</fullName>
    </submittedName>
</protein>
<feature type="region of interest" description="Disordered" evidence="1">
    <location>
        <begin position="172"/>
        <end position="199"/>
    </location>
</feature>
<dbReference type="EMBL" id="GL440336">
    <property type="protein sequence ID" value="EFN66006.1"/>
    <property type="molecule type" value="Genomic_DNA"/>
</dbReference>
<proteinExistence type="predicted"/>
<feature type="compositionally biased region" description="Low complexity" evidence="1">
    <location>
        <begin position="51"/>
        <end position="65"/>
    </location>
</feature>
<feature type="compositionally biased region" description="Basic and acidic residues" evidence="1">
    <location>
        <begin position="118"/>
        <end position="133"/>
    </location>
</feature>
<evidence type="ECO:0000313" key="3">
    <source>
        <dbReference type="Proteomes" id="UP000000311"/>
    </source>
</evidence>